<dbReference type="InterPro" id="IPR001478">
    <property type="entry name" value="PDZ"/>
</dbReference>
<evidence type="ECO:0000313" key="9">
    <source>
        <dbReference type="EMBL" id="MDF5691386.1"/>
    </source>
</evidence>
<dbReference type="Proteomes" id="UP001321344">
    <property type="component" value="Unassembled WGS sequence"/>
</dbReference>
<dbReference type="Pfam" id="PF13365">
    <property type="entry name" value="Trypsin_2"/>
    <property type="match status" value="1"/>
</dbReference>
<evidence type="ECO:0000256" key="6">
    <source>
        <dbReference type="ARBA" id="ARBA00022825"/>
    </source>
</evidence>
<dbReference type="RefSeq" id="WP_262899932.1">
    <property type="nucleotide sequence ID" value="NZ_CBCSDE010000002.1"/>
</dbReference>
<keyword evidence="10" id="KW-1185">Reference proteome</keyword>
<feature type="domain" description="PDZ" evidence="8">
    <location>
        <begin position="284"/>
        <end position="375"/>
    </location>
</feature>
<evidence type="ECO:0000259" key="8">
    <source>
        <dbReference type="PROSITE" id="PS50106"/>
    </source>
</evidence>
<evidence type="ECO:0000256" key="3">
    <source>
        <dbReference type="ARBA" id="ARBA00022729"/>
    </source>
</evidence>
<keyword evidence="7" id="KW-0812">Transmembrane</keyword>
<evidence type="ECO:0000256" key="4">
    <source>
        <dbReference type="ARBA" id="ARBA00022737"/>
    </source>
</evidence>
<keyword evidence="7" id="KW-1133">Transmembrane helix</keyword>
<dbReference type="InterPro" id="IPR011782">
    <property type="entry name" value="Pept_S1C_Do"/>
</dbReference>
<dbReference type="Gene3D" id="2.40.10.120">
    <property type="match status" value="1"/>
</dbReference>
<feature type="transmembrane region" description="Helical" evidence="7">
    <location>
        <begin position="7"/>
        <end position="28"/>
    </location>
</feature>
<accession>A0ABT6BLM7</accession>
<dbReference type="Pfam" id="PF13180">
    <property type="entry name" value="PDZ_2"/>
    <property type="match status" value="1"/>
</dbReference>
<dbReference type="PROSITE" id="PS50106">
    <property type="entry name" value="PDZ"/>
    <property type="match status" value="1"/>
</dbReference>
<dbReference type="PANTHER" id="PTHR22939:SF129">
    <property type="entry name" value="SERINE PROTEASE HTRA2, MITOCHONDRIAL"/>
    <property type="match status" value="1"/>
</dbReference>
<dbReference type="InterPro" id="IPR001940">
    <property type="entry name" value="Peptidase_S1C"/>
</dbReference>
<protein>
    <submittedName>
        <fullName evidence="9">Do family serine endopeptidase</fullName>
        <ecNumber evidence="9">3.4.21.107</ecNumber>
    </submittedName>
</protein>
<dbReference type="PANTHER" id="PTHR22939">
    <property type="entry name" value="SERINE PROTEASE FAMILY S1C HTRA-RELATED"/>
    <property type="match status" value="1"/>
</dbReference>
<name>A0ABT6BLM7_9BACT</name>
<evidence type="ECO:0000256" key="5">
    <source>
        <dbReference type="ARBA" id="ARBA00022801"/>
    </source>
</evidence>
<dbReference type="InterPro" id="IPR009003">
    <property type="entry name" value="Peptidase_S1_PA"/>
</dbReference>
<keyword evidence="5 9" id="KW-0378">Hydrolase</keyword>
<organism evidence="9 10">
    <name type="scientific">Aquirufa aurantiipilula</name>
    <dbReference type="NCBI Taxonomy" id="2696561"/>
    <lineage>
        <taxon>Bacteria</taxon>
        <taxon>Pseudomonadati</taxon>
        <taxon>Bacteroidota</taxon>
        <taxon>Cytophagia</taxon>
        <taxon>Cytophagales</taxon>
        <taxon>Flectobacillaceae</taxon>
        <taxon>Aquirufa</taxon>
    </lineage>
</organism>
<reference evidence="9 10" key="1">
    <citation type="submission" date="2023-03" db="EMBL/GenBank/DDBJ databases">
        <title>Genome sequencing of Aquirufa.</title>
        <authorList>
            <person name="Pitt A."/>
            <person name="Hahn M.W."/>
        </authorList>
    </citation>
    <scope>NUCLEOTIDE SEQUENCE [LARGE SCALE GENOMIC DNA]</scope>
    <source>
        <strain evidence="9 10">WAEICH-18A</strain>
    </source>
</reference>
<dbReference type="EC" id="3.4.21.107" evidence="9"/>
<keyword evidence="4" id="KW-0677">Repeat</keyword>
<evidence type="ECO:0000313" key="10">
    <source>
        <dbReference type="Proteomes" id="UP001321344"/>
    </source>
</evidence>
<proteinExistence type="inferred from homology"/>
<dbReference type="GO" id="GO:0016787">
    <property type="term" value="F:hydrolase activity"/>
    <property type="evidence" value="ECO:0007669"/>
    <property type="project" value="UniProtKB-KW"/>
</dbReference>
<dbReference type="EMBL" id="JARJOW010000007">
    <property type="protein sequence ID" value="MDF5691386.1"/>
    <property type="molecule type" value="Genomic_DNA"/>
</dbReference>
<keyword evidence="2" id="KW-0645">Protease</keyword>
<comment type="caution">
    <text evidence="9">The sequence shown here is derived from an EMBL/GenBank/DDBJ whole genome shotgun (WGS) entry which is preliminary data.</text>
</comment>
<dbReference type="PRINTS" id="PR00834">
    <property type="entry name" value="PROTEASES2C"/>
</dbReference>
<evidence type="ECO:0000256" key="2">
    <source>
        <dbReference type="ARBA" id="ARBA00022670"/>
    </source>
</evidence>
<comment type="similarity">
    <text evidence="1">Belongs to the peptidase S1C family.</text>
</comment>
<gene>
    <name evidence="9" type="ORF">PQG43_10960</name>
</gene>
<dbReference type="Gene3D" id="2.30.42.10">
    <property type="match status" value="2"/>
</dbReference>
<keyword evidence="6" id="KW-0720">Serine protease</keyword>
<sequence>MEIKNHLKTYVIIALLSSGITLGAYSLLNLGSSHTIGDAPSAFTSSVSNIQNVPGNPGEFTFAAEKTTPAVVHIKTKMTARQGRQSSSPFDDFFGFGDPFGGRRQQAPQTQEASGSGVIISSDGYIVTNNHVVQEAEEVSVILNDKREFKAKVISTDPSSDLAVIQIKAENLPFLTFGDSDALRVGEWVLAVGNPFNLESTVTAGIVSAKGRQNIIDRDGDTNPLESFIQTDAAVNPGNSGGALVNLKGELIGINTAIYSRTGQFAGYSFAVPVSIVKKVSSDLIKYGNVQRGFLGVSITEVNAKLAEEKDLKSKDGVYVGGFSENSAAKDAGIKINDVITKIDGTDTKSSSKLMEIVGRKRPGESILVTVNRDGQTKEFKVTLKNKDGNTSIVKGDVGESTKSEFLGAKFGTLSSADKEKFKVSNGVKIIEVLADGRLEMYGLSKGSIITKINDKAVSDPKEAVQLLEARKGRIKLEGVDVDGSRFIYVL</sequence>
<dbReference type="SMART" id="SM00228">
    <property type="entry name" value="PDZ"/>
    <property type="match status" value="2"/>
</dbReference>
<keyword evidence="3" id="KW-0732">Signal</keyword>
<dbReference type="InterPro" id="IPR036034">
    <property type="entry name" value="PDZ_sf"/>
</dbReference>
<dbReference type="SUPFAM" id="SSF50494">
    <property type="entry name" value="Trypsin-like serine proteases"/>
    <property type="match status" value="1"/>
</dbReference>
<dbReference type="NCBIfam" id="TIGR02037">
    <property type="entry name" value="degP_htrA_DO"/>
    <property type="match status" value="1"/>
</dbReference>
<evidence type="ECO:0000256" key="1">
    <source>
        <dbReference type="ARBA" id="ARBA00010541"/>
    </source>
</evidence>
<evidence type="ECO:0000256" key="7">
    <source>
        <dbReference type="SAM" id="Phobius"/>
    </source>
</evidence>
<keyword evidence="7" id="KW-0472">Membrane</keyword>
<dbReference type="SUPFAM" id="SSF50156">
    <property type="entry name" value="PDZ domain-like"/>
    <property type="match status" value="2"/>
</dbReference>